<gene>
    <name evidence="2" type="ORF">O3P69_000100</name>
</gene>
<keyword evidence="1" id="KW-0812">Transmembrane</keyword>
<dbReference type="AlphaFoldDB" id="A0AAW0UWZ4"/>
<feature type="transmembrane region" description="Helical" evidence="1">
    <location>
        <begin position="20"/>
        <end position="40"/>
    </location>
</feature>
<keyword evidence="1" id="KW-1133">Transmembrane helix</keyword>
<feature type="transmembrane region" description="Helical" evidence="1">
    <location>
        <begin position="128"/>
        <end position="152"/>
    </location>
</feature>
<feature type="transmembrane region" description="Helical" evidence="1">
    <location>
        <begin position="158"/>
        <end position="175"/>
    </location>
</feature>
<keyword evidence="1" id="KW-0472">Membrane</keyword>
<evidence type="ECO:0008006" key="4">
    <source>
        <dbReference type="Google" id="ProtNLM"/>
    </source>
</evidence>
<dbReference type="Proteomes" id="UP001487740">
    <property type="component" value="Unassembled WGS sequence"/>
</dbReference>
<organism evidence="2 3">
    <name type="scientific">Scylla paramamosain</name>
    <name type="common">Mud crab</name>
    <dbReference type="NCBI Taxonomy" id="85552"/>
    <lineage>
        <taxon>Eukaryota</taxon>
        <taxon>Metazoa</taxon>
        <taxon>Ecdysozoa</taxon>
        <taxon>Arthropoda</taxon>
        <taxon>Crustacea</taxon>
        <taxon>Multicrustacea</taxon>
        <taxon>Malacostraca</taxon>
        <taxon>Eumalacostraca</taxon>
        <taxon>Eucarida</taxon>
        <taxon>Decapoda</taxon>
        <taxon>Pleocyemata</taxon>
        <taxon>Brachyura</taxon>
        <taxon>Eubrachyura</taxon>
        <taxon>Portunoidea</taxon>
        <taxon>Portunidae</taxon>
        <taxon>Portuninae</taxon>
        <taxon>Scylla</taxon>
    </lineage>
</organism>
<comment type="caution">
    <text evidence="2">The sequence shown here is derived from an EMBL/GenBank/DDBJ whole genome shotgun (WGS) entry which is preliminary data.</text>
</comment>
<proteinExistence type="predicted"/>
<name>A0AAW0UWZ4_SCYPA</name>
<evidence type="ECO:0000313" key="3">
    <source>
        <dbReference type="Proteomes" id="UP001487740"/>
    </source>
</evidence>
<reference evidence="2 3" key="1">
    <citation type="submission" date="2023-03" db="EMBL/GenBank/DDBJ databases">
        <title>High-quality genome of Scylla paramamosain provides insights in environmental adaptation.</title>
        <authorList>
            <person name="Zhang L."/>
        </authorList>
    </citation>
    <scope>NUCLEOTIDE SEQUENCE [LARGE SCALE GENOMIC DNA]</scope>
    <source>
        <strain evidence="2">LZ_2023a</strain>
        <tissue evidence="2">Muscle</tissue>
    </source>
</reference>
<feature type="transmembrane region" description="Helical" evidence="1">
    <location>
        <begin position="60"/>
        <end position="84"/>
    </location>
</feature>
<evidence type="ECO:0000256" key="1">
    <source>
        <dbReference type="SAM" id="Phobius"/>
    </source>
</evidence>
<keyword evidence="3" id="KW-1185">Reference proteome</keyword>
<protein>
    <recommendedName>
        <fullName evidence="4">Gustatory receptor</fullName>
    </recommendedName>
</protein>
<dbReference type="EMBL" id="JARAKH010000005">
    <property type="protein sequence ID" value="KAK8403758.1"/>
    <property type="molecule type" value="Genomic_DNA"/>
</dbReference>
<evidence type="ECO:0000313" key="2">
    <source>
        <dbReference type="EMBL" id="KAK8403758.1"/>
    </source>
</evidence>
<accession>A0AAW0UWZ4</accession>
<sequence>MKSSKVTINPGTEPLHPERLFNWLPRAMVVFSIFIFFTVSSTEYLMGVDFERMDKEVPTLVVLLVCLTFPFVSTLFVVVLTRWLEIVYKALNRYCKEVMPVSDVDKVLAVCSYVDRLQKIFGLLDVGFFRYILSINAASITVGASLCMARLMQDYTQIVYLGPLVFHGFILALTCEGGERLAAQHAGLVAWLKKEIRRHKLPAVPSSPPPSLSFVIVLLHLKPPPPPGWSAGVPASDHDPGELQASSTKRLMAGNVERNCAEVTRADKE</sequence>